<keyword evidence="4" id="KW-1185">Reference proteome</keyword>
<proteinExistence type="predicted"/>
<organism evidence="3 4">
    <name type="scientific">Poseidonocella pacifica</name>
    <dbReference type="NCBI Taxonomy" id="871651"/>
    <lineage>
        <taxon>Bacteria</taxon>
        <taxon>Pseudomonadati</taxon>
        <taxon>Pseudomonadota</taxon>
        <taxon>Alphaproteobacteria</taxon>
        <taxon>Rhodobacterales</taxon>
        <taxon>Roseobacteraceae</taxon>
        <taxon>Poseidonocella</taxon>
    </lineage>
</organism>
<reference evidence="3 4" key="1">
    <citation type="submission" date="2016-10" db="EMBL/GenBank/DDBJ databases">
        <authorList>
            <person name="de Groot N.N."/>
        </authorList>
    </citation>
    <scope>NUCLEOTIDE SEQUENCE [LARGE SCALE GENOMIC DNA]</scope>
    <source>
        <strain evidence="3 4">DSM 29316</strain>
    </source>
</reference>
<dbReference type="Proteomes" id="UP000198796">
    <property type="component" value="Unassembled WGS sequence"/>
</dbReference>
<evidence type="ECO:0000256" key="2">
    <source>
        <dbReference type="SAM" id="SignalP"/>
    </source>
</evidence>
<evidence type="ECO:0000256" key="1">
    <source>
        <dbReference type="SAM" id="MobiDB-lite"/>
    </source>
</evidence>
<gene>
    <name evidence="3" type="ORF">SAMN05421688_1135</name>
</gene>
<keyword evidence="2" id="KW-0732">Signal</keyword>
<dbReference type="AlphaFoldDB" id="A0A1I0W9B4"/>
<protein>
    <submittedName>
        <fullName evidence="3">Uncharacterized protein</fullName>
    </submittedName>
</protein>
<evidence type="ECO:0000313" key="3">
    <source>
        <dbReference type="EMBL" id="SFA84927.1"/>
    </source>
</evidence>
<feature type="signal peptide" evidence="2">
    <location>
        <begin position="1"/>
        <end position="25"/>
    </location>
</feature>
<dbReference type="EMBL" id="FOJU01000002">
    <property type="protein sequence ID" value="SFA84927.1"/>
    <property type="molecule type" value="Genomic_DNA"/>
</dbReference>
<name>A0A1I0W9B4_9RHOB</name>
<sequence>MSRFMMLFATALLLDGCIASSPSMAPPVAGVMPETSRFNLRPSAEDTMADWPLLTALIEVPEEWTPSDTADLPTRLLTDDARLQ</sequence>
<feature type="region of interest" description="Disordered" evidence="1">
    <location>
        <begin position="65"/>
        <end position="84"/>
    </location>
</feature>
<dbReference type="RefSeq" id="WP_092061542.1">
    <property type="nucleotide sequence ID" value="NZ_FOJU01000002.1"/>
</dbReference>
<feature type="chain" id="PRO_5011503718" evidence="2">
    <location>
        <begin position="26"/>
        <end position="84"/>
    </location>
</feature>
<accession>A0A1I0W9B4</accession>
<evidence type="ECO:0000313" key="4">
    <source>
        <dbReference type="Proteomes" id="UP000198796"/>
    </source>
</evidence>